<keyword evidence="4 10" id="KW-0813">Transport</keyword>
<dbReference type="VEuPathDB" id="FungiDB:CAGL0G01496g"/>
<organism evidence="13 14">
    <name type="scientific">Candida glabrata</name>
    <name type="common">Yeast</name>
    <name type="synonym">Torulopsis glabrata</name>
    <dbReference type="NCBI Taxonomy" id="5478"/>
    <lineage>
        <taxon>Eukaryota</taxon>
        <taxon>Fungi</taxon>
        <taxon>Dikarya</taxon>
        <taxon>Ascomycota</taxon>
        <taxon>Saccharomycotina</taxon>
        <taxon>Saccharomycetes</taxon>
        <taxon>Saccharomycetales</taxon>
        <taxon>Saccharomycetaceae</taxon>
        <taxon>Nakaseomyces</taxon>
    </lineage>
</organism>
<evidence type="ECO:0000256" key="9">
    <source>
        <dbReference type="ARBA" id="ARBA00043873"/>
    </source>
</evidence>
<accession>A0A0W0EME9</accession>
<evidence type="ECO:0000313" key="13">
    <source>
        <dbReference type="EMBL" id="KTB07516.1"/>
    </source>
</evidence>
<name>A0A0W0EME9_CANGB</name>
<dbReference type="PANTHER" id="PTHR21506">
    <property type="entry name" value="COMPONENT OF OLIGOMERIC GOLGI COMPLEX 6"/>
    <property type="match status" value="1"/>
</dbReference>
<dbReference type="VEuPathDB" id="FungiDB:GWK60_G01353"/>
<evidence type="ECO:0000256" key="2">
    <source>
        <dbReference type="ARBA" id="ARBA00011023"/>
    </source>
</evidence>
<evidence type="ECO:0000259" key="12">
    <source>
        <dbReference type="Pfam" id="PF20653"/>
    </source>
</evidence>
<evidence type="ECO:0000256" key="10">
    <source>
        <dbReference type="RuleBase" id="RU365075"/>
    </source>
</evidence>
<dbReference type="InterPro" id="IPR010490">
    <property type="entry name" value="COG6"/>
</dbReference>
<dbReference type="GO" id="GO:0006891">
    <property type="term" value="P:intra-Golgi vesicle-mediated transport"/>
    <property type="evidence" value="ECO:0007669"/>
    <property type="project" value="UniProtKB-UniRule"/>
</dbReference>
<dbReference type="GO" id="GO:0000139">
    <property type="term" value="C:Golgi membrane"/>
    <property type="evidence" value="ECO:0007669"/>
    <property type="project" value="UniProtKB-SubCell"/>
</dbReference>
<dbReference type="Pfam" id="PF20653">
    <property type="entry name" value="COG6_C"/>
    <property type="match status" value="1"/>
</dbReference>
<gene>
    <name evidence="13" type="ORF">AO440_001546</name>
</gene>
<comment type="similarity">
    <text evidence="2 10">Belongs to the COG6 family.</text>
</comment>
<keyword evidence="6 10" id="KW-0333">Golgi apparatus</keyword>
<sequence length="832" mass="96345">MEFIDYQAFETAPDNNDKSGTNGEVSLPEPVSRLNISSFSLDYKPLKDNFKLPSILSNVETSLLQTKADVQDDTAMAQKLKKDTSNLYDRMSDYVDLSIQNFGTKNIKDSTPIPEATTRKTLVEPSSIDLEKSNEILAKKLSKVLNEYDTSYHHTIKLRKSLKILEKNRDKLGISEEKLISPDYIGTLARKSLRTDLETQLLKDHVTVLEDFKPIVRRIKRLAAPVQQIENIGEEILKNDKETFSQKYISDIDDCRNHLLKLEQKKKILKALQSKFTLNQLEDDLIENGPLKEEIFDIVDKLTKMKEHATYLLALPNSKAGEVLIKQTNITLDTINKKISNYLIDYMYTFESNSNMGTKHVIDPTERNLALFQKGLVYLSNDIQYYDDFLKRVTTMRSKTLLDEFLSQFGTTSELSTTISSSEDPVRYIGDVLATIHTMIANEVDFVKSLFKFTSEDMDKSSSMIINNNAQYFDGLDLKLVNDIVQYLANSCKLRIEQVIRFEENKVINFEITQLLDLYSSMFVNKGIRDDNPLVLHLIQLRDISEKKIINSLTKQLAETENTQISSPDLLPPQWLSDYLNSITELFDHVERLYGGKRFSKDDIDSDKYMFPYDTLKTVIEEPFMTSLIKQIKYSYPLAKKKEEIRIVMLTLQINCFEMINFRLQPYSLSIFSYDESCKHILENIQHTLDETVEKLQKLQISLLFERTGLNMYYNLMNMIFPIDSIQDEIDYDMYMSLVDNPLMSLENLEKNIHEKLNDYLPQALPDFQDNLLIKLTSPSIADDVCEICFRTLTDFYCIFRRILKHLYPDNKEKVEAILNFTESEFKTLAGV</sequence>
<dbReference type="VEuPathDB" id="FungiDB:GVI51_G01353"/>
<evidence type="ECO:0000259" key="11">
    <source>
        <dbReference type="Pfam" id="PF06419"/>
    </source>
</evidence>
<reference evidence="13 14" key="1">
    <citation type="submission" date="2015-10" db="EMBL/GenBank/DDBJ databases">
        <title>Draft genomes sequences of Candida glabrata isolates 1A, 1B, 2A, 2B, 3A and 3B.</title>
        <authorList>
            <person name="Haavelsrud O.E."/>
            <person name="Gaustad P."/>
        </authorList>
    </citation>
    <scope>NUCLEOTIDE SEQUENCE [LARGE SCALE GENOMIC DNA]</scope>
    <source>
        <strain evidence="13">910700640</strain>
    </source>
</reference>
<dbReference type="EMBL" id="LLZZ01000107">
    <property type="protein sequence ID" value="KTB07516.1"/>
    <property type="molecule type" value="Genomic_DNA"/>
</dbReference>
<proteinExistence type="inferred from homology"/>
<evidence type="ECO:0000313" key="14">
    <source>
        <dbReference type="Proteomes" id="UP000054886"/>
    </source>
</evidence>
<keyword evidence="5 10" id="KW-0653">Protein transport</keyword>
<keyword evidence="7 10" id="KW-0472">Membrane</keyword>
<dbReference type="InterPro" id="IPR048369">
    <property type="entry name" value="COG6_C"/>
</dbReference>
<dbReference type="Proteomes" id="UP000054886">
    <property type="component" value="Unassembled WGS sequence"/>
</dbReference>
<comment type="function">
    <text evidence="10">Acts as component of the peripheral membrane COG complex that is involved in intra-Golgi protein trafficking. COG is located at the cis-Golgi, and regulates tethering of retrograde intra-Golgi vesicles and possibly a number of other membrane trafficking events.</text>
</comment>
<evidence type="ECO:0000256" key="6">
    <source>
        <dbReference type="ARBA" id="ARBA00023034"/>
    </source>
</evidence>
<comment type="function">
    <text evidence="9">Acts as a component of the peripheral membrane COG complex that is involved in intra-Golgi protein trafficking. COG is located at the cis-Golgi, and regulates tethering of retrograde intra-Golgi vesicles and possibly a number of other membrane trafficking events.</text>
</comment>
<feature type="domain" description="Conserved oligomeric complex COG6 N-terminal" evidence="11">
    <location>
        <begin position="189"/>
        <end position="288"/>
    </location>
</feature>
<evidence type="ECO:0000256" key="4">
    <source>
        <dbReference type="ARBA" id="ARBA00022448"/>
    </source>
</evidence>
<dbReference type="Pfam" id="PF06419">
    <property type="entry name" value="COG6_N"/>
    <property type="match status" value="1"/>
</dbReference>
<comment type="caution">
    <text evidence="13">The sequence shown here is derived from an EMBL/GenBank/DDBJ whole genome shotgun (WGS) entry which is preliminary data.</text>
</comment>
<dbReference type="GO" id="GO:0032258">
    <property type="term" value="P:cytoplasm to vacuole targeting by the Cvt pathway"/>
    <property type="evidence" value="ECO:0007669"/>
    <property type="project" value="EnsemblFungi"/>
</dbReference>
<dbReference type="SMART" id="SM01087">
    <property type="entry name" value="COG6"/>
    <property type="match status" value="1"/>
</dbReference>
<evidence type="ECO:0000256" key="8">
    <source>
        <dbReference type="ARBA" id="ARBA00031348"/>
    </source>
</evidence>
<dbReference type="VEuPathDB" id="FungiDB:B1J91_G01496g"/>
<dbReference type="InterPro" id="IPR048368">
    <property type="entry name" value="COG6_N"/>
</dbReference>
<evidence type="ECO:0000256" key="1">
    <source>
        <dbReference type="ARBA" id="ARBA00004395"/>
    </source>
</evidence>
<evidence type="ECO:0000256" key="3">
    <source>
        <dbReference type="ARBA" id="ARBA00020973"/>
    </source>
</evidence>
<comment type="subcellular location">
    <subcellularLocation>
        <location evidence="1 10">Golgi apparatus membrane</location>
        <topology evidence="1 10">Peripheral membrane protein</topology>
    </subcellularLocation>
</comment>
<dbReference type="AlphaFoldDB" id="A0A0W0EME9"/>
<evidence type="ECO:0000256" key="5">
    <source>
        <dbReference type="ARBA" id="ARBA00022927"/>
    </source>
</evidence>
<feature type="domain" description="Conserved Oligomeric Golgi complex subunit 6 C-terminal" evidence="12">
    <location>
        <begin position="319"/>
        <end position="829"/>
    </location>
</feature>
<dbReference type="PANTHER" id="PTHR21506:SF0">
    <property type="entry name" value="CONSERVED OLIGOMERIC GOLGI COMPLEX SUBUNIT 6"/>
    <property type="match status" value="1"/>
</dbReference>
<dbReference type="GO" id="GO:0017119">
    <property type="term" value="C:Golgi transport complex"/>
    <property type="evidence" value="ECO:0007669"/>
    <property type="project" value="UniProtKB-UniRule"/>
</dbReference>
<comment type="subunit">
    <text evidence="10">Component of the conserved oligomeric Golgi complex.</text>
</comment>
<protein>
    <recommendedName>
        <fullName evidence="3 10">Conserved oligomeric Golgi complex subunit 6</fullName>
        <shortName evidence="10">COG complex subunit 6</shortName>
    </recommendedName>
    <alternativeName>
        <fullName evidence="8 10">Component of oligomeric Golgi complex 6</fullName>
    </alternativeName>
</protein>
<evidence type="ECO:0000256" key="7">
    <source>
        <dbReference type="ARBA" id="ARBA00023136"/>
    </source>
</evidence>